<evidence type="ECO:0000313" key="2">
    <source>
        <dbReference type="Proteomes" id="UP000690515"/>
    </source>
</evidence>
<reference evidence="1 2" key="1">
    <citation type="submission" date="2021-04" db="EMBL/GenBank/DDBJ databases">
        <authorList>
            <person name="Pira H."/>
            <person name="Risdian C."/>
            <person name="Wink J."/>
        </authorList>
    </citation>
    <scope>NUCLEOTIDE SEQUENCE [LARGE SCALE GENOMIC DNA]</scope>
    <source>
        <strain evidence="1 2">WH53</strain>
    </source>
</reference>
<dbReference type="EMBL" id="JAGSOY010000027">
    <property type="protein sequence ID" value="MBU2711902.1"/>
    <property type="molecule type" value="Genomic_DNA"/>
</dbReference>
<comment type="caution">
    <text evidence="1">The sequence shown here is derived from an EMBL/GenBank/DDBJ whole genome shotgun (WGS) entry which is preliminary data.</text>
</comment>
<sequence length="72" mass="7966">MSANLDPGDINKLKDVFKARGASKAEIDTGFIANEKLDTFLRRRVQDGKPFNGGTVRNSTSKDSDFTIDFNL</sequence>
<gene>
    <name evidence="1" type="ORF">KCG35_12600</name>
</gene>
<evidence type="ECO:0000313" key="1">
    <source>
        <dbReference type="EMBL" id="MBU2711902.1"/>
    </source>
</evidence>
<protein>
    <submittedName>
        <fullName evidence="1">Uncharacterized protein</fullName>
    </submittedName>
</protein>
<dbReference type="Proteomes" id="UP000690515">
    <property type="component" value="Unassembled WGS sequence"/>
</dbReference>
<accession>A0ABS5ZCX0</accession>
<dbReference type="RefSeq" id="WP_215820059.1">
    <property type="nucleotide sequence ID" value="NZ_JAGSOY010000027.1"/>
</dbReference>
<name>A0ABS5ZCX0_9GAMM</name>
<organism evidence="1 2">
    <name type="scientific">Zooshikella harenae</name>
    <dbReference type="NCBI Taxonomy" id="2827238"/>
    <lineage>
        <taxon>Bacteria</taxon>
        <taxon>Pseudomonadati</taxon>
        <taxon>Pseudomonadota</taxon>
        <taxon>Gammaproteobacteria</taxon>
        <taxon>Oceanospirillales</taxon>
        <taxon>Zooshikellaceae</taxon>
        <taxon>Zooshikella</taxon>
    </lineage>
</organism>
<proteinExistence type="predicted"/>
<keyword evidence="2" id="KW-1185">Reference proteome</keyword>